<keyword evidence="6" id="KW-0206">Cytoskeleton</keyword>
<dbReference type="EMBL" id="JAFIRN010000017">
    <property type="protein sequence ID" value="KAG5832445.1"/>
    <property type="molecule type" value="Genomic_DNA"/>
</dbReference>
<evidence type="ECO:0000256" key="6">
    <source>
        <dbReference type="ARBA" id="ARBA00023212"/>
    </source>
</evidence>
<dbReference type="Gene3D" id="2.30.29.30">
    <property type="entry name" value="Pleckstrin-homology domain (PH domain)/Phosphotyrosine-binding domain (PTB)"/>
    <property type="match status" value="1"/>
</dbReference>
<sequence>MTPDLLNFKKGWMSKLDENGEWKKHWFVLTEAGLRYYRDSGAEEKDDLDGEIDLKSCVKVSEFDVEKNYGFQIQTREAVFTLSAMTAGIRRNWIEVLRKSIRPSSSPDLTQLPDSSSDKENSHCLSRPLSSRWPSTRQPHCDPSSEVTTSAATPHRFDYVELAPVPTASPPPAANQREWPEQVTGRETGHSQWEALLHRKEAGSGSNQKLRIEEEIEKKWAEFEKLPLKEMRSLPLIGSRTGHQANEALQREVVASLKQQLESLAAMEKAHTQALEEMQKQHERETRKLERDRDRLLWEETQATAQAMEVLKKAHREEQQREVERVRRLCGGGGDTETLHAQHQSEMRDLRRELDSLSERYSQKCLQLNRAEQSSGEREREISRREREMEQLRKENQELQSSLMEEISHMRTKGQGSEVISPDNCERNSCELEVLLRVKEKEAQYLYREITCLRNELQSLHMEKQTACDRYKEVYAEMNLIKSRSEQEIEALKDHLKLALAALHERELFGNSLEH</sequence>
<dbReference type="CDD" id="cd13275">
    <property type="entry name" value="PH_M-RIP"/>
    <property type="match status" value="1"/>
</dbReference>
<proteinExistence type="predicted"/>
<evidence type="ECO:0000259" key="9">
    <source>
        <dbReference type="PROSITE" id="PS50003"/>
    </source>
</evidence>
<comment type="subcellular location">
    <subcellularLocation>
        <location evidence="1">Cytoplasm</location>
        <location evidence="1">Cytoskeleton</location>
    </subcellularLocation>
</comment>
<dbReference type="GO" id="GO:0015629">
    <property type="term" value="C:actin cytoskeleton"/>
    <property type="evidence" value="ECO:0007669"/>
    <property type="project" value="UniProtKB-ARBA"/>
</dbReference>
<keyword evidence="2" id="KW-0963">Cytoplasm</keyword>
<feature type="compositionally biased region" description="Polar residues" evidence="8">
    <location>
        <begin position="128"/>
        <end position="138"/>
    </location>
</feature>
<evidence type="ECO:0000256" key="7">
    <source>
        <dbReference type="SAM" id="Coils"/>
    </source>
</evidence>
<feature type="compositionally biased region" description="Basic and acidic residues" evidence="8">
    <location>
        <begin position="337"/>
        <end position="351"/>
    </location>
</feature>
<feature type="region of interest" description="Disordered" evidence="8">
    <location>
        <begin position="330"/>
        <end position="351"/>
    </location>
</feature>
<keyword evidence="11" id="KW-1185">Reference proteome</keyword>
<accession>A0A9D3LK29</accession>
<dbReference type="PANTHER" id="PTHR17271">
    <property type="entry name" value="PLECKSTRIN HOMOLOGY PH DOMAIN-CONTAINING PROTEIN"/>
    <property type="match status" value="1"/>
</dbReference>
<dbReference type="InterPro" id="IPR011993">
    <property type="entry name" value="PH-like_dom_sf"/>
</dbReference>
<dbReference type="GO" id="GO:0051015">
    <property type="term" value="F:actin filament binding"/>
    <property type="evidence" value="ECO:0007669"/>
    <property type="project" value="TreeGrafter"/>
</dbReference>
<name>A0A9D3LK29_ANGAN</name>
<keyword evidence="5" id="KW-0009">Actin-binding</keyword>
<evidence type="ECO:0000313" key="11">
    <source>
        <dbReference type="Proteomes" id="UP001044222"/>
    </source>
</evidence>
<evidence type="ECO:0000256" key="5">
    <source>
        <dbReference type="ARBA" id="ARBA00023203"/>
    </source>
</evidence>
<evidence type="ECO:0000256" key="8">
    <source>
        <dbReference type="SAM" id="MobiDB-lite"/>
    </source>
</evidence>
<gene>
    <name evidence="10" type="ORF">ANANG_G00291250</name>
</gene>
<keyword evidence="3" id="KW-0597">Phosphoprotein</keyword>
<feature type="region of interest" description="Disordered" evidence="8">
    <location>
        <begin position="104"/>
        <end position="150"/>
    </location>
</feature>
<dbReference type="PANTHER" id="PTHR17271:SF10">
    <property type="entry name" value="TRIO AND F-ACTIN-BINDING PROTEIN"/>
    <property type="match status" value="1"/>
</dbReference>
<dbReference type="Pfam" id="PF00169">
    <property type="entry name" value="PH"/>
    <property type="match status" value="1"/>
</dbReference>
<reference evidence="10" key="1">
    <citation type="submission" date="2021-01" db="EMBL/GenBank/DDBJ databases">
        <title>A chromosome-scale assembly of European eel, Anguilla anguilla.</title>
        <authorList>
            <person name="Henkel C."/>
            <person name="Jong-Raadsen S.A."/>
            <person name="Dufour S."/>
            <person name="Weltzien F.-A."/>
            <person name="Palstra A.P."/>
            <person name="Pelster B."/>
            <person name="Spaink H.P."/>
            <person name="Van Den Thillart G.E."/>
            <person name="Jansen H."/>
            <person name="Zahm M."/>
            <person name="Klopp C."/>
            <person name="Cedric C."/>
            <person name="Louis A."/>
            <person name="Berthelot C."/>
            <person name="Parey E."/>
            <person name="Roest Crollius H."/>
            <person name="Montfort J."/>
            <person name="Robinson-Rechavi M."/>
            <person name="Bucao C."/>
            <person name="Bouchez O."/>
            <person name="Gislard M."/>
            <person name="Lluch J."/>
            <person name="Milhes M."/>
            <person name="Lampietro C."/>
            <person name="Lopez Roques C."/>
            <person name="Donnadieu C."/>
            <person name="Braasch I."/>
            <person name="Desvignes T."/>
            <person name="Postlethwait J."/>
            <person name="Bobe J."/>
            <person name="Guiguen Y."/>
            <person name="Dirks R."/>
        </authorList>
    </citation>
    <scope>NUCLEOTIDE SEQUENCE</scope>
    <source>
        <strain evidence="10">Tag_6206</strain>
        <tissue evidence="10">Liver</tissue>
    </source>
</reference>
<feature type="compositionally biased region" description="Polar residues" evidence="8">
    <location>
        <begin position="104"/>
        <end position="115"/>
    </location>
</feature>
<evidence type="ECO:0000256" key="4">
    <source>
        <dbReference type="ARBA" id="ARBA00023054"/>
    </source>
</evidence>
<evidence type="ECO:0000256" key="2">
    <source>
        <dbReference type="ARBA" id="ARBA00022490"/>
    </source>
</evidence>
<dbReference type="PROSITE" id="PS50003">
    <property type="entry name" value="PH_DOMAIN"/>
    <property type="match status" value="1"/>
</dbReference>
<keyword evidence="4 7" id="KW-0175">Coiled coil</keyword>
<evidence type="ECO:0000256" key="3">
    <source>
        <dbReference type="ARBA" id="ARBA00022553"/>
    </source>
</evidence>
<comment type="caution">
    <text evidence="10">The sequence shown here is derived from an EMBL/GenBank/DDBJ whole genome shotgun (WGS) entry which is preliminary data.</text>
</comment>
<protein>
    <recommendedName>
        <fullName evidence="9">PH domain-containing protein</fullName>
    </recommendedName>
</protein>
<organism evidence="10 11">
    <name type="scientific">Anguilla anguilla</name>
    <name type="common">European freshwater eel</name>
    <name type="synonym">Muraena anguilla</name>
    <dbReference type="NCBI Taxonomy" id="7936"/>
    <lineage>
        <taxon>Eukaryota</taxon>
        <taxon>Metazoa</taxon>
        <taxon>Chordata</taxon>
        <taxon>Craniata</taxon>
        <taxon>Vertebrata</taxon>
        <taxon>Euteleostomi</taxon>
        <taxon>Actinopterygii</taxon>
        <taxon>Neopterygii</taxon>
        <taxon>Teleostei</taxon>
        <taxon>Anguilliformes</taxon>
        <taxon>Anguillidae</taxon>
        <taxon>Anguilla</taxon>
    </lineage>
</organism>
<dbReference type="GO" id="GO:1900026">
    <property type="term" value="P:positive regulation of substrate adhesion-dependent cell spreading"/>
    <property type="evidence" value="ECO:0007669"/>
    <property type="project" value="TreeGrafter"/>
</dbReference>
<evidence type="ECO:0000256" key="1">
    <source>
        <dbReference type="ARBA" id="ARBA00004245"/>
    </source>
</evidence>
<feature type="region of interest" description="Disordered" evidence="8">
    <location>
        <begin position="163"/>
        <end position="188"/>
    </location>
</feature>
<feature type="coiled-coil region" evidence="7">
    <location>
        <begin position="257"/>
        <end position="299"/>
    </location>
</feature>
<dbReference type="SMART" id="SM00233">
    <property type="entry name" value="PH"/>
    <property type="match status" value="1"/>
</dbReference>
<dbReference type="FunFam" id="2.30.29.30:FF:000133">
    <property type="entry name" value="myosin phosphatase Rho-interacting protein isoform X1"/>
    <property type="match status" value="1"/>
</dbReference>
<feature type="domain" description="PH" evidence="9">
    <location>
        <begin position="6"/>
        <end position="102"/>
    </location>
</feature>
<dbReference type="SUPFAM" id="SSF50729">
    <property type="entry name" value="PH domain-like"/>
    <property type="match status" value="1"/>
</dbReference>
<dbReference type="Proteomes" id="UP001044222">
    <property type="component" value="Chromosome 17"/>
</dbReference>
<feature type="region of interest" description="Disordered" evidence="8">
    <location>
        <begin position="367"/>
        <end position="395"/>
    </location>
</feature>
<feature type="compositionally biased region" description="Basic and acidic residues" evidence="8">
    <location>
        <begin position="375"/>
        <end position="395"/>
    </location>
</feature>
<dbReference type="InterPro" id="IPR039597">
    <property type="entry name" value="M-RIP_PH"/>
</dbReference>
<dbReference type="InterPro" id="IPR052223">
    <property type="entry name" value="Actin_Cytoskeleton_Reg"/>
</dbReference>
<dbReference type="AlphaFoldDB" id="A0A9D3LK29"/>
<dbReference type="InterPro" id="IPR001849">
    <property type="entry name" value="PH_domain"/>
</dbReference>
<evidence type="ECO:0000313" key="10">
    <source>
        <dbReference type="EMBL" id="KAG5832445.1"/>
    </source>
</evidence>